<sequence>MPARYTLTVPQPCHESWAAMTPAAQGRHCAACDKVVVDFTRLTDAEVVAFLSRPTGPSCGRFQTEQLNRPLRATAEAPASRRWLAAALAVLGLGVAGPVAAQTRLVAPQEQRVLLGETVAPAATSPNRSIRGRVTDAATGAGLPGVTVLLTNTTIGVSTNSDGTFELPGLSAAASQLTVASIGYFTQQVVLADFKGQDIYIKLAVDEKAMNERIVVGGCSVSPWYSPRSLWQRLTQPFRRH</sequence>
<dbReference type="Gene3D" id="2.60.40.1120">
    <property type="entry name" value="Carboxypeptidase-like, regulatory domain"/>
    <property type="match status" value="1"/>
</dbReference>
<dbReference type="PATRIC" id="fig|1227739.3.peg.4251"/>
<dbReference type="AlphaFoldDB" id="W8F3Z8"/>
<dbReference type="eggNOG" id="COG1629">
    <property type="taxonomic scope" value="Bacteria"/>
</dbReference>
<organism evidence="1 2">
    <name type="scientific">Hymenobacter swuensis DY53</name>
    <dbReference type="NCBI Taxonomy" id="1227739"/>
    <lineage>
        <taxon>Bacteria</taxon>
        <taxon>Pseudomonadati</taxon>
        <taxon>Bacteroidota</taxon>
        <taxon>Cytophagia</taxon>
        <taxon>Cytophagales</taxon>
        <taxon>Hymenobacteraceae</taxon>
        <taxon>Hymenobacter</taxon>
    </lineage>
</organism>
<dbReference type="STRING" id="1227739.Hsw_4103"/>
<gene>
    <name evidence="1" type="ORF">Hsw_4103</name>
</gene>
<dbReference type="Pfam" id="PF13715">
    <property type="entry name" value="CarbopepD_reg_2"/>
    <property type="match status" value="1"/>
</dbReference>
<keyword evidence="2" id="KW-1185">Reference proteome</keyword>
<evidence type="ECO:0000313" key="2">
    <source>
        <dbReference type="Proteomes" id="UP000019423"/>
    </source>
</evidence>
<evidence type="ECO:0008006" key="3">
    <source>
        <dbReference type="Google" id="ProtNLM"/>
    </source>
</evidence>
<dbReference type="SUPFAM" id="SSF49464">
    <property type="entry name" value="Carboxypeptidase regulatory domain-like"/>
    <property type="match status" value="1"/>
</dbReference>
<proteinExistence type="predicted"/>
<accession>W8F3Z8</accession>
<evidence type="ECO:0000313" key="1">
    <source>
        <dbReference type="EMBL" id="AHJ99698.1"/>
    </source>
</evidence>
<dbReference type="EMBL" id="CP007145">
    <property type="protein sequence ID" value="AHJ99698.1"/>
    <property type="molecule type" value="Genomic_DNA"/>
</dbReference>
<dbReference type="OrthoDB" id="7432683at2"/>
<name>W8F3Z8_9BACT</name>
<protein>
    <recommendedName>
        <fullName evidence="3">Carboxypeptidase-like regulatory domain-containing protein</fullName>
    </recommendedName>
</protein>
<reference evidence="1 2" key="1">
    <citation type="submission" date="2014-01" db="EMBL/GenBank/DDBJ databases">
        <title>Complete genome sequence of ionizing-radiation resistance bacterium Hymenobacter swuensis DY53.</title>
        <authorList>
            <person name="Jung J.-H."/>
            <person name="Jeong S.-W."/>
            <person name="Joe M.-H."/>
            <person name="Cho y.-j."/>
            <person name="Kim M.-K."/>
            <person name="Lim S.-Y."/>
        </authorList>
    </citation>
    <scope>NUCLEOTIDE SEQUENCE [LARGE SCALE GENOMIC DNA]</scope>
    <source>
        <strain evidence="1 2">DY53</strain>
    </source>
</reference>
<dbReference type="RefSeq" id="WP_044003751.1">
    <property type="nucleotide sequence ID" value="NZ_CP007145.1"/>
</dbReference>
<dbReference type="InterPro" id="IPR008969">
    <property type="entry name" value="CarboxyPept-like_regulatory"/>
</dbReference>
<dbReference type="KEGG" id="hsw:Hsw_4103"/>
<dbReference type="Proteomes" id="UP000019423">
    <property type="component" value="Chromosome"/>
</dbReference>
<dbReference type="HOGENOM" id="CLU_074777_0_0_10"/>